<dbReference type="KEGG" id="nmx:NMA510612_1871"/>
<evidence type="ECO:0000313" key="2">
    <source>
        <dbReference type="Proteomes" id="UP000023582"/>
    </source>
</evidence>
<organism evidence="1 2">
    <name type="scientific">Neisseria meningitidis</name>
    <dbReference type="NCBI Taxonomy" id="487"/>
    <lineage>
        <taxon>Bacteria</taxon>
        <taxon>Pseudomonadati</taxon>
        <taxon>Pseudomonadota</taxon>
        <taxon>Betaproteobacteria</taxon>
        <taxon>Neisseriales</taxon>
        <taxon>Neisseriaceae</taxon>
        <taxon>Neisseria</taxon>
    </lineage>
</organism>
<dbReference type="AlphaFoldDB" id="X5ESZ0"/>
<reference evidence="2" key="2">
    <citation type="submission" date="2014-02" db="EMBL/GenBank/DDBJ databases">
        <title>Complete Genome Sequence of Neisseria meningitides, serogroup A strain 510612.</title>
        <authorList>
            <person name="Zhang X."/>
            <person name="Zhang Y."/>
            <person name="Yang J."/>
            <person name="Zhu Y."/>
            <person name="Jin Q."/>
        </authorList>
    </citation>
    <scope>NUCLEOTIDE SEQUENCE</scope>
    <source>
        <strain evidence="2">NMA510612</strain>
    </source>
</reference>
<proteinExistence type="predicted"/>
<accession>X5ESZ0</accession>
<reference evidence="1 2" key="1">
    <citation type="journal article" date="2014" name="Genome Announc.">
        <title>Complete Genome Sequence of Neisseria meningitidis Serogroup A Strain NMA510612, Isolated from a Patient with Bacterial Meningitis in China.</title>
        <authorList>
            <person name="Zhang Y."/>
            <person name="Yang J."/>
            <person name="Xu L."/>
            <person name="Zhu Y."/>
            <person name="Liu B."/>
            <person name="Shao Z."/>
            <person name="Zhang X."/>
            <person name="Jin Q."/>
        </authorList>
    </citation>
    <scope>NUCLEOTIDE SEQUENCE [LARGE SCALE GENOMIC DNA]</scope>
    <source>
        <strain evidence="2">NMA510612</strain>
    </source>
</reference>
<dbReference type="EMBL" id="CP007524">
    <property type="protein sequence ID" value="AHW76154.1"/>
    <property type="molecule type" value="Genomic_DNA"/>
</dbReference>
<evidence type="ECO:0000313" key="1">
    <source>
        <dbReference type="EMBL" id="AHW76154.1"/>
    </source>
</evidence>
<name>X5ESZ0_NEIME</name>
<sequence length="127" mass="14043">MIASNAKNRAQNPSTAYRPALFGQTPILPLSRTLVQTGTDNTARTFPVFTGYPSSGLCSSTISASRFSGGSRRKYSRLNLNQYSVASSYRTNLNLIHYILRPLQNSFPSRQPKPKHRFSAVFAPNTS</sequence>
<protein>
    <submittedName>
        <fullName evidence="1">PilS cassette</fullName>
    </submittedName>
</protein>
<dbReference type="Proteomes" id="UP000023582">
    <property type="component" value="Chromosome"/>
</dbReference>
<gene>
    <name evidence="1" type="primary">pilS4</name>
    <name evidence="1" type="ORF">NMA510612_1871</name>
</gene>
<dbReference type="PATRIC" id="fig|487.517.peg.1859"/>